<protein>
    <submittedName>
        <fullName evidence="1">Uncharacterized protein</fullName>
    </submittedName>
</protein>
<accession>A0A0E9T7F1</accession>
<sequence length="17" mass="2076">MLKCNNDNQLFIYFILS</sequence>
<dbReference type="AlphaFoldDB" id="A0A0E9T7F1"/>
<proteinExistence type="predicted"/>
<dbReference type="EMBL" id="GBXM01059802">
    <property type="protein sequence ID" value="JAH48775.1"/>
    <property type="molecule type" value="Transcribed_RNA"/>
</dbReference>
<reference evidence="1" key="1">
    <citation type="submission" date="2014-11" db="EMBL/GenBank/DDBJ databases">
        <authorList>
            <person name="Amaro Gonzalez C."/>
        </authorList>
    </citation>
    <scope>NUCLEOTIDE SEQUENCE</scope>
</reference>
<evidence type="ECO:0000313" key="1">
    <source>
        <dbReference type="EMBL" id="JAH48775.1"/>
    </source>
</evidence>
<name>A0A0E9T7F1_ANGAN</name>
<reference evidence="1" key="2">
    <citation type="journal article" date="2015" name="Fish Shellfish Immunol.">
        <title>Early steps in the European eel (Anguilla anguilla)-Vibrio vulnificus interaction in the gills: Role of the RtxA13 toxin.</title>
        <authorList>
            <person name="Callol A."/>
            <person name="Pajuelo D."/>
            <person name="Ebbesson L."/>
            <person name="Teles M."/>
            <person name="MacKenzie S."/>
            <person name="Amaro C."/>
        </authorList>
    </citation>
    <scope>NUCLEOTIDE SEQUENCE</scope>
</reference>
<organism evidence="1">
    <name type="scientific">Anguilla anguilla</name>
    <name type="common">European freshwater eel</name>
    <name type="synonym">Muraena anguilla</name>
    <dbReference type="NCBI Taxonomy" id="7936"/>
    <lineage>
        <taxon>Eukaryota</taxon>
        <taxon>Metazoa</taxon>
        <taxon>Chordata</taxon>
        <taxon>Craniata</taxon>
        <taxon>Vertebrata</taxon>
        <taxon>Euteleostomi</taxon>
        <taxon>Actinopterygii</taxon>
        <taxon>Neopterygii</taxon>
        <taxon>Teleostei</taxon>
        <taxon>Anguilliformes</taxon>
        <taxon>Anguillidae</taxon>
        <taxon>Anguilla</taxon>
    </lineage>
</organism>